<feature type="transmembrane region" description="Helical" evidence="6">
    <location>
        <begin position="163"/>
        <end position="181"/>
    </location>
</feature>
<feature type="transmembrane region" description="Helical" evidence="6">
    <location>
        <begin position="354"/>
        <end position="377"/>
    </location>
</feature>
<sequence>MKEHFGLMKIKTWIKKEIVLVVAVVLAVISCFWEAPKWSYIDFKVLLLLFNLMVVIAAFKEQLLLDYLAVNLLRHCQNSKQTGLVLIGITFVAAMFMTNDVALITFIPLTLIIGRKLKIVPIKWVVFQTLAANLGSSLTPMGNPQNLFIYTYYGVHLGEFLKVATGLVILSAIFLGCLLLKERKTDITIVLEPVQMKAPKQLMVFLILFIIILSSVVGVLDYRIAFCITIIVTLLVNRHLLFQVDYTLLLTFIGFFIFIGNLAAIPAIKATLQSFLKEEGYTYLSGLVMSQVISNVPATMLLAPFTENWQELVLGVDIGGMGTLIASLASVISYKLFVKEYQQEAKAYFKSFTWYNVLGLILLAPLGYGLLQLLHLLF</sequence>
<feature type="domain" description="Citrate transporter-like" evidence="7">
    <location>
        <begin position="19"/>
        <end position="306"/>
    </location>
</feature>
<dbReference type="HOGENOM" id="CLU_063025_0_0_9"/>
<feature type="transmembrane region" description="Helical" evidence="6">
    <location>
        <begin position="312"/>
        <end position="334"/>
    </location>
</feature>
<evidence type="ECO:0000256" key="6">
    <source>
        <dbReference type="SAM" id="Phobius"/>
    </source>
</evidence>
<feature type="transmembrane region" description="Helical" evidence="6">
    <location>
        <begin position="45"/>
        <end position="65"/>
    </location>
</feature>
<feature type="transmembrane region" description="Helical" evidence="6">
    <location>
        <begin position="85"/>
        <end position="112"/>
    </location>
</feature>
<evidence type="ECO:0000313" key="8">
    <source>
        <dbReference type="EMBL" id="ADZ83180.1"/>
    </source>
</evidence>
<dbReference type="KEGG" id="cle:Clole_1454"/>
<keyword evidence="2" id="KW-0813">Transport</keyword>
<evidence type="ECO:0000256" key="5">
    <source>
        <dbReference type="ARBA" id="ARBA00023136"/>
    </source>
</evidence>
<dbReference type="AlphaFoldDB" id="F2JJ21"/>
<comment type="subcellular location">
    <subcellularLocation>
        <location evidence="1">Membrane</location>
        <topology evidence="1">Multi-pass membrane protein</topology>
    </subcellularLocation>
</comment>
<dbReference type="eggNOG" id="COG1055">
    <property type="taxonomic scope" value="Bacteria"/>
</dbReference>
<feature type="transmembrane region" description="Helical" evidence="6">
    <location>
        <begin position="202"/>
        <end position="235"/>
    </location>
</feature>
<dbReference type="InterPro" id="IPR051475">
    <property type="entry name" value="Diverse_Ion_Transporter"/>
</dbReference>
<dbReference type="PROSITE" id="PS51257">
    <property type="entry name" value="PROKAR_LIPOPROTEIN"/>
    <property type="match status" value="1"/>
</dbReference>
<keyword evidence="5 6" id="KW-0472">Membrane</keyword>
<dbReference type="PANTHER" id="PTHR43568">
    <property type="entry name" value="P PROTEIN"/>
    <property type="match status" value="1"/>
</dbReference>
<evidence type="ECO:0000256" key="2">
    <source>
        <dbReference type="ARBA" id="ARBA00022448"/>
    </source>
</evidence>
<dbReference type="GO" id="GO:0016020">
    <property type="term" value="C:membrane"/>
    <property type="evidence" value="ECO:0007669"/>
    <property type="project" value="UniProtKB-SubCell"/>
</dbReference>
<reference evidence="8 9" key="1">
    <citation type="journal article" date="2011" name="J. Bacteriol.">
        <title>Complete genome sequence of the cellulose-degrading bacterium Cellulosilyticum lentocellum.</title>
        <authorList>
            <consortium name="US DOE Joint Genome Institute"/>
            <person name="Miller D.A."/>
            <person name="Suen G."/>
            <person name="Bruce D."/>
            <person name="Copeland A."/>
            <person name="Cheng J.F."/>
            <person name="Detter C."/>
            <person name="Goodwin L.A."/>
            <person name="Han C.S."/>
            <person name="Hauser L.J."/>
            <person name="Land M.L."/>
            <person name="Lapidus A."/>
            <person name="Lucas S."/>
            <person name="Meincke L."/>
            <person name="Pitluck S."/>
            <person name="Tapia R."/>
            <person name="Teshima H."/>
            <person name="Woyke T."/>
            <person name="Fox B.G."/>
            <person name="Angert E.R."/>
            <person name="Currie C.R."/>
        </authorList>
    </citation>
    <scope>NUCLEOTIDE SEQUENCE [LARGE SCALE GENOMIC DNA]</scope>
    <source>
        <strain evidence="9">ATCC 49066 / DSM 5427 / NCIMB 11756 / RHM5</strain>
    </source>
</reference>
<gene>
    <name evidence="8" type="ordered locus">Clole_1454</name>
</gene>
<keyword evidence="3 6" id="KW-0812">Transmembrane</keyword>
<feature type="transmembrane region" description="Helical" evidence="6">
    <location>
        <begin position="280"/>
        <end position="306"/>
    </location>
</feature>
<dbReference type="InterPro" id="IPR004680">
    <property type="entry name" value="Cit_transptr-like_dom"/>
</dbReference>
<dbReference type="GO" id="GO:0055085">
    <property type="term" value="P:transmembrane transport"/>
    <property type="evidence" value="ECO:0007669"/>
    <property type="project" value="InterPro"/>
</dbReference>
<dbReference type="STRING" id="642492.Clole_1454"/>
<evidence type="ECO:0000256" key="3">
    <source>
        <dbReference type="ARBA" id="ARBA00022692"/>
    </source>
</evidence>
<dbReference type="RefSeq" id="WP_013656478.1">
    <property type="nucleotide sequence ID" value="NC_015275.1"/>
</dbReference>
<organism evidence="8 9">
    <name type="scientific">Cellulosilyticum lentocellum (strain ATCC 49066 / DSM 5427 / NCIMB 11756 / RHM5)</name>
    <name type="common">Clostridium lentocellum</name>
    <dbReference type="NCBI Taxonomy" id="642492"/>
    <lineage>
        <taxon>Bacteria</taxon>
        <taxon>Bacillati</taxon>
        <taxon>Bacillota</taxon>
        <taxon>Clostridia</taxon>
        <taxon>Lachnospirales</taxon>
        <taxon>Cellulosilyticaceae</taxon>
        <taxon>Cellulosilyticum</taxon>
    </lineage>
</organism>
<keyword evidence="9" id="KW-1185">Reference proteome</keyword>
<proteinExistence type="predicted"/>
<keyword evidence="4 6" id="KW-1133">Transmembrane helix</keyword>
<dbReference type="PANTHER" id="PTHR43568:SF1">
    <property type="entry name" value="P PROTEIN"/>
    <property type="match status" value="1"/>
</dbReference>
<evidence type="ECO:0000259" key="7">
    <source>
        <dbReference type="Pfam" id="PF03600"/>
    </source>
</evidence>
<evidence type="ECO:0000256" key="4">
    <source>
        <dbReference type="ARBA" id="ARBA00022989"/>
    </source>
</evidence>
<dbReference type="Proteomes" id="UP000008467">
    <property type="component" value="Chromosome"/>
</dbReference>
<feature type="transmembrane region" description="Helical" evidence="6">
    <location>
        <begin position="247"/>
        <end position="268"/>
    </location>
</feature>
<feature type="transmembrane region" description="Helical" evidence="6">
    <location>
        <begin position="12"/>
        <end position="33"/>
    </location>
</feature>
<dbReference type="Pfam" id="PF03600">
    <property type="entry name" value="CitMHS"/>
    <property type="match status" value="1"/>
</dbReference>
<dbReference type="EMBL" id="CP002582">
    <property type="protein sequence ID" value="ADZ83180.1"/>
    <property type="molecule type" value="Genomic_DNA"/>
</dbReference>
<protein>
    <submittedName>
        <fullName evidence="8">Citrate transporter</fullName>
    </submittedName>
</protein>
<evidence type="ECO:0000256" key="1">
    <source>
        <dbReference type="ARBA" id="ARBA00004141"/>
    </source>
</evidence>
<evidence type="ECO:0000313" key="9">
    <source>
        <dbReference type="Proteomes" id="UP000008467"/>
    </source>
</evidence>
<accession>F2JJ21</accession>
<name>F2JJ21_CELLD</name>